<dbReference type="Proteomes" id="UP000460666">
    <property type="component" value="Unassembled WGS sequence"/>
</dbReference>
<feature type="transmembrane region" description="Helical" evidence="1">
    <location>
        <begin position="68"/>
        <end position="90"/>
    </location>
</feature>
<sequence>MKKVHLFLSLMVVILTYPLISLLIVLIIGNLVQNPTLWSHPITLLSLVIFILLFRKSIQFRQSFNIKISIKTIISIFILSISMYIVIGFIDFISKDISLIKKEFFTFPRLIYGLVLIPVLEEISCRIIIINKFKDKLNQWIIIIMTALYFGMLHAGSIYTVIGLSCFGFVLAYLYIKSGNGLLLILCHFFYNTINFCSYSIFWSVTSKASNYIYNPIHYIIVAISIMYIIYFFLKKKYV</sequence>
<evidence type="ECO:0000256" key="1">
    <source>
        <dbReference type="SAM" id="Phobius"/>
    </source>
</evidence>
<evidence type="ECO:0000313" key="11">
    <source>
        <dbReference type="Proteomes" id="UP000284614"/>
    </source>
</evidence>
<evidence type="ECO:0000313" key="3">
    <source>
        <dbReference type="EMBL" id="KAA4998751.1"/>
    </source>
</evidence>
<evidence type="ECO:0000313" key="8">
    <source>
        <dbReference type="EMBL" id="RHH07742.1"/>
    </source>
</evidence>
<feature type="domain" description="CAAX prenyl protease 2/Lysostaphin resistance protein A-like" evidence="2">
    <location>
        <begin position="107"/>
        <end position="194"/>
    </location>
</feature>
<dbReference type="Proteomes" id="UP000036847">
    <property type="component" value="Chromosome"/>
</dbReference>
<evidence type="ECO:0000313" key="7">
    <source>
        <dbReference type="EMBL" id="RGY70771.1"/>
    </source>
</evidence>
<dbReference type="PATRIC" id="fig|817.51.peg.3978"/>
<dbReference type="EMBL" id="VWCJ01000004">
    <property type="protein sequence ID" value="KAA4998751.1"/>
    <property type="molecule type" value="Genomic_DNA"/>
</dbReference>
<feature type="transmembrane region" description="Helical" evidence="1">
    <location>
        <begin position="183"/>
        <end position="205"/>
    </location>
</feature>
<reference evidence="13" key="6">
    <citation type="submission" date="2023-07" db="EMBL/GenBank/DDBJ databases">
        <title>A gut symbiont ubiquitin homologue binds and inactivates peptidyl-prolyl isomerase to mediate the interbacterial arms race in the human gut.</title>
        <authorList>
            <person name="Jiang K."/>
            <person name="Li W."/>
            <person name="Tong M."/>
            <person name="Xu J."/>
            <person name="Chen Z."/>
            <person name="Yang Y."/>
            <person name="Zang Y."/>
            <person name="Jiao X."/>
            <person name="Liu C."/>
            <person name="Lim B."/>
            <person name="Jiang X."/>
            <person name="Wang J."/>
            <person name="Wu D."/>
            <person name="Wang M."/>
            <person name="Liu S.-J."/>
            <person name="Shao F."/>
            <person name="Gao X."/>
        </authorList>
    </citation>
    <scope>NUCLEOTIDE SEQUENCE [LARGE SCALE GENOMIC DNA]</scope>
    <source>
        <strain evidence="13">GS077</strain>
    </source>
</reference>
<dbReference type="EMBL" id="QSDG01000003">
    <property type="protein sequence ID" value="RGY70771.1"/>
    <property type="molecule type" value="Genomic_DNA"/>
</dbReference>
<dbReference type="OrthoDB" id="9926034at2"/>
<reference evidence="3 12" key="4">
    <citation type="journal article" date="2019" name="Nat. Med.">
        <title>A library of human gut bacterial isolates paired with longitudinal multiomics data enables mechanistic microbiome research.</title>
        <authorList>
            <person name="Poyet M."/>
            <person name="Groussin M."/>
            <person name="Gibbons S.M."/>
            <person name="Avila-Pacheco J."/>
            <person name="Jiang X."/>
            <person name="Kearney S.M."/>
            <person name="Perrotta A.R."/>
            <person name="Berdy B."/>
            <person name="Zhao S."/>
            <person name="Lieberman T.D."/>
            <person name="Swanson P.K."/>
            <person name="Smith M."/>
            <person name="Roesemann S."/>
            <person name="Alexander J.E."/>
            <person name="Rich S.A."/>
            <person name="Livny J."/>
            <person name="Vlamakis H."/>
            <person name="Clish C."/>
            <person name="Bullock K."/>
            <person name="Deik A."/>
            <person name="Scott J."/>
            <person name="Pierce K.A."/>
            <person name="Xavier R.J."/>
            <person name="Alm E.J."/>
        </authorList>
    </citation>
    <scope>NUCLEOTIDE SEQUENCE [LARGE SCALE GENOMIC DNA]</scope>
    <source>
        <strain evidence="3 12">BIOML-A46</strain>
    </source>
</reference>
<keyword evidence="3" id="KW-0482">Metalloprotease</keyword>
<keyword evidence="1" id="KW-1133">Transmembrane helix</keyword>
<reference evidence="6 9" key="5">
    <citation type="submission" date="2019-03" db="EMBL/GenBank/DDBJ databases">
        <title>Complete genome assembly of MDR B. fragilis.</title>
        <authorList>
            <person name="Sydenham T.V."/>
            <person name="Hasman H."/>
            <person name="Justesen U.S."/>
        </authorList>
    </citation>
    <scope>NUCLEOTIDE SEQUENCE [LARGE SCALE GENOMIC DNA]</scope>
    <source>
        <strain evidence="6 9">DCMSKEJBY0001B</strain>
    </source>
</reference>
<dbReference type="GO" id="GO:0080120">
    <property type="term" value="P:CAAX-box protein maturation"/>
    <property type="evidence" value="ECO:0007669"/>
    <property type="project" value="UniProtKB-ARBA"/>
</dbReference>
<dbReference type="GO" id="GO:0006508">
    <property type="term" value="P:proteolysis"/>
    <property type="evidence" value="ECO:0007669"/>
    <property type="project" value="UniProtKB-KW"/>
</dbReference>
<evidence type="ECO:0000313" key="9">
    <source>
        <dbReference type="Proteomes" id="UP000036847"/>
    </source>
</evidence>
<dbReference type="KEGG" id="bfb:VU15_02720"/>
<accession>F7LKQ3</accession>
<name>A0A081UA90_BACFG</name>
<dbReference type="EMBL" id="JAVFHL010000001">
    <property type="protein sequence ID" value="MDT6976167.1"/>
    <property type="molecule type" value="Genomic_DNA"/>
</dbReference>
<feature type="transmembrane region" description="Helical" evidence="1">
    <location>
        <begin position="38"/>
        <end position="56"/>
    </location>
</feature>
<keyword evidence="1" id="KW-0812">Transmembrane</keyword>
<dbReference type="Pfam" id="PF02517">
    <property type="entry name" value="Rce1-like"/>
    <property type="match status" value="1"/>
</dbReference>
<organism evidence="5 13">
    <name type="scientific">Bacteroides fragilis</name>
    <dbReference type="NCBI Taxonomy" id="817"/>
    <lineage>
        <taxon>Bacteria</taxon>
        <taxon>Pseudomonadati</taxon>
        <taxon>Bacteroidota</taxon>
        <taxon>Bacteroidia</taxon>
        <taxon>Bacteroidales</taxon>
        <taxon>Bacteroidaceae</taxon>
        <taxon>Bacteroides</taxon>
    </lineage>
</organism>
<feature type="transmembrane region" description="Helical" evidence="1">
    <location>
        <begin position="137"/>
        <end position="152"/>
    </location>
</feature>
<proteinExistence type="predicted"/>
<evidence type="ECO:0000313" key="4">
    <source>
        <dbReference type="EMBL" id="KFX72412.1"/>
    </source>
</evidence>
<dbReference type="Proteomes" id="UP000284614">
    <property type="component" value="Unassembled WGS sequence"/>
</dbReference>
<reference evidence="5 13" key="7">
    <citation type="submission" date="2023-08" db="EMBL/GenBank/DDBJ databases">
        <authorList>
            <person name="Du M."/>
            <person name="Liu C."/>
            <person name="Liu S.-J."/>
        </authorList>
    </citation>
    <scope>NUCLEOTIDE SEQUENCE [LARGE SCALE GENOMIC DNA]</scope>
    <source>
        <strain evidence="5 13">GS077</strain>
    </source>
</reference>
<gene>
    <name evidence="5" type="ORF">BFGS077_001425</name>
    <name evidence="8" type="ORF">DW228_18780</name>
    <name evidence="7" type="ORF">DXA27_05180</name>
    <name evidence="6" type="ORF">EC80_007480</name>
    <name evidence="4" type="ORF">EE52_0223295</name>
    <name evidence="3" type="ORF">F2Z89_07755</name>
</gene>
<dbReference type="EMBL" id="JMZZ02000228">
    <property type="protein sequence ID" value="KFX72412.1"/>
    <property type="molecule type" value="Genomic_DNA"/>
</dbReference>
<feature type="transmembrane region" description="Helical" evidence="1">
    <location>
        <begin position="110"/>
        <end position="130"/>
    </location>
</feature>
<dbReference type="InterPro" id="IPR003675">
    <property type="entry name" value="Rce1/LyrA-like_dom"/>
</dbReference>
<feature type="transmembrane region" description="Helical" evidence="1">
    <location>
        <begin position="158"/>
        <end position="176"/>
    </location>
</feature>
<keyword evidence="5" id="KW-0378">Hydrolase</keyword>
<evidence type="ECO:0000313" key="5">
    <source>
        <dbReference type="EMBL" id="MDT6976167.1"/>
    </source>
</evidence>
<dbReference type="EMBL" id="CP036546">
    <property type="protein sequence ID" value="QCQ44693.1"/>
    <property type="molecule type" value="Genomic_DNA"/>
</dbReference>
<reference evidence="10 11" key="3">
    <citation type="submission" date="2018-08" db="EMBL/GenBank/DDBJ databases">
        <title>A genome reference for cultivated species of the human gut microbiota.</title>
        <authorList>
            <person name="Zou Y."/>
            <person name="Xue W."/>
            <person name="Luo G."/>
        </authorList>
    </citation>
    <scope>NUCLEOTIDE SEQUENCE [LARGE SCALE GENOMIC DNA]</scope>
    <source>
        <strain evidence="8 10">AM18-6</strain>
        <strain evidence="7 11">OF01-1</strain>
    </source>
</reference>
<feature type="transmembrane region" description="Helical" evidence="1">
    <location>
        <begin position="217"/>
        <end position="234"/>
    </location>
</feature>
<keyword evidence="5" id="KW-0645">Protease</keyword>
<keyword evidence="1" id="KW-0472">Membrane</keyword>
<evidence type="ECO:0000313" key="6">
    <source>
        <dbReference type="EMBL" id="QCQ44693.1"/>
    </source>
</evidence>
<dbReference type="RefSeq" id="WP_005810558.1">
    <property type="nucleotide sequence ID" value="NZ_CABJEQ010000035.1"/>
</dbReference>
<reference evidence="4" key="2">
    <citation type="submission" date="2014-07" db="EMBL/GenBank/DDBJ databases">
        <title>Genetics and epidemiology of antimicrobial resistance in B. fragilis group.</title>
        <authorList>
            <person name="Sydenham T.V."/>
            <person name="Hasman H."/>
            <person name="Kemp M."/>
            <person name="Justesen U.S."/>
        </authorList>
    </citation>
    <scope>NUCLEOTIDE SEQUENCE [LARGE SCALE GENOMIC DNA]</scope>
    <source>
        <strain evidence="4">DCMOUH0018B</strain>
    </source>
</reference>
<dbReference type="Proteomes" id="UP000266644">
    <property type="component" value="Unassembled WGS sequence"/>
</dbReference>
<dbReference type="GO" id="GO:0008237">
    <property type="term" value="F:metallopeptidase activity"/>
    <property type="evidence" value="ECO:0007669"/>
    <property type="project" value="UniProtKB-KW"/>
</dbReference>
<evidence type="ECO:0000259" key="2">
    <source>
        <dbReference type="Pfam" id="PF02517"/>
    </source>
</evidence>
<evidence type="ECO:0000313" key="10">
    <source>
        <dbReference type="Proteomes" id="UP000266644"/>
    </source>
</evidence>
<feature type="transmembrane region" description="Helical" evidence="1">
    <location>
        <begin position="7"/>
        <end position="32"/>
    </location>
</feature>
<dbReference type="AlphaFoldDB" id="A0A081UA90"/>
<dbReference type="EC" id="3.4.-.-" evidence="5"/>
<reference evidence="4" key="1">
    <citation type="book" date="2014" name="THE 24TH EUROPEAN CONGRESS OF CLINICAL MICROBIOLOGY AND INFECTIOUS DISEASES" publisher="ECCMID 2014" city="Barcelona, Spain">
        <title>Identification of resistance genes in three multidrug-resistant Bacteroides fragilis isolates by whole genome sequencing.</title>
        <editorList>
            <person name="Unknown"/>
            <person name="A."/>
        </editorList>
        <authorList>
            <person name="Sydenham T.V."/>
            <person name="Hasman H."/>
            <person name="Wang M."/>
            <person name="Soki J."/>
            <person name="Nagy E."/>
            <person name="Justesen U.S."/>
        </authorList>
    </citation>
    <scope>NUCLEOTIDE SEQUENCE</scope>
    <source>
        <strain evidence="4">DCMOUH0018B</strain>
        <strain evidence="6">DCMSKEJBY0001B</strain>
    </source>
</reference>
<dbReference type="Proteomes" id="UP001258434">
    <property type="component" value="Unassembled WGS sequence"/>
</dbReference>
<accession>A0A081UA90</accession>
<dbReference type="EMBL" id="QRJE01000033">
    <property type="protein sequence ID" value="RHH07742.1"/>
    <property type="molecule type" value="Genomic_DNA"/>
</dbReference>
<reference evidence="5" key="8">
    <citation type="submission" date="2024-03" db="EMBL/GenBank/DDBJ databases">
        <title>A gut symbiont ubiquitin homologue binds and inactivates peptidyl-prolyl isomerase to mediate the interbacterial arms race in the human gut.</title>
        <authorList>
            <person name="Jiang K."/>
            <person name="Li W."/>
            <person name="Tong M."/>
            <person name="Xu J."/>
            <person name="Chen Z."/>
            <person name="Yang Y."/>
            <person name="Zang Y."/>
            <person name="Jiao X."/>
            <person name="Liu C."/>
            <person name="Lim B."/>
            <person name="Jiang X."/>
            <person name="Wang J."/>
            <person name="Wu D."/>
            <person name="Wang M."/>
            <person name="Liu S.-J."/>
            <person name="Shao F."/>
            <person name="Gao X."/>
        </authorList>
    </citation>
    <scope>NUCLEOTIDE SEQUENCE</scope>
    <source>
        <strain evidence="5">GS077</strain>
    </source>
</reference>
<dbReference type="GO" id="GO:0004175">
    <property type="term" value="F:endopeptidase activity"/>
    <property type="evidence" value="ECO:0007669"/>
    <property type="project" value="UniProtKB-ARBA"/>
</dbReference>
<evidence type="ECO:0000313" key="13">
    <source>
        <dbReference type="Proteomes" id="UP001258434"/>
    </source>
</evidence>
<evidence type="ECO:0000313" key="12">
    <source>
        <dbReference type="Proteomes" id="UP000460666"/>
    </source>
</evidence>
<protein>
    <submittedName>
        <fullName evidence="4">Amino-terminal protease</fullName>
    </submittedName>
    <submittedName>
        <fullName evidence="5">CPBP family glutamic-type intramembrane protease</fullName>
        <ecNumber evidence="5">3.4.-.-</ecNumber>
    </submittedName>
    <submittedName>
        <fullName evidence="3">CPBP family intramembrane metalloprotease</fullName>
    </submittedName>
</protein>